<organism evidence="2 3">
    <name type="scientific">Finegoldia magna</name>
    <name type="common">Peptostreptococcus magnus</name>
    <dbReference type="NCBI Taxonomy" id="1260"/>
    <lineage>
        <taxon>Bacteria</taxon>
        <taxon>Bacillati</taxon>
        <taxon>Bacillota</taxon>
        <taxon>Tissierellia</taxon>
        <taxon>Tissierellales</taxon>
        <taxon>Peptoniphilaceae</taxon>
        <taxon>Finegoldia</taxon>
    </lineage>
</organism>
<dbReference type="InterPro" id="IPR051454">
    <property type="entry name" value="RNA/ubiquinone_mod_enzymes"/>
</dbReference>
<dbReference type="Pfam" id="PF12392">
    <property type="entry name" value="DUF3656"/>
    <property type="match status" value="1"/>
</dbReference>
<feature type="domain" description="Peptidase U32 collagenase" evidence="1">
    <location>
        <begin position="376"/>
        <end position="465"/>
    </location>
</feature>
<sequence length="714" mass="82186">MISEILAPCGNWDMVKASVRAGTDAIYLGTKEFSARAYAENFTVEDVKEVVKYCHLRNVKVYVTLNTLIKQSEIHKAIDYVNRLYNIDIDALIVQDIGLAYLVNKLFPDLDLHASTQMNINNLNGALIAKELGFKRIVLARETDLEELKNIRKNCDIEIEVFIHGSLCVCQSGQCLMSSLNGDRSANRGRCAQPCRKDYKIILVNETINSKLSYLSPKDLCTIDNVDEIAKYCDSLKIEGRMKSKEYVYSIVKSYREKLDNGKYDYYLDEVKNRGFTKGLINNTNGYNYVELGRKNQIKGNTVGKVLGKGKIKFTKDVLKKDILILSNGKNTFPLTLTENYTKNSIASFKNIGDALENSDVKRVSHIKIVDQSNEEKNVKFDLQVKFICKKFQPIQIFVNDLIYNTNIICDDAKNKPIDDDFIRNQVLKTGNYPVNISELEIILDDGLFLSKSQINQIRRDFIEFYLEEKADFNHRKQKNVDLKNLDNLLDNLIEKNRINNSSYKTVYVDEVDGYSDKISSEYIVRVPRFLNQEKTDKFIKRCRENNVSKLLINNIGDIIIARDIRADFVVSDYQMNVFNTLSAKVLNDLGVDVITLSVELNKSEIKEIVENSNYNYELVVEENLVNMITIYCPFSSIIKCNGKNCEFCKFNDCYIEGDFSKYKVVRMDDYSLIYSCDRIKIDENDIDFNLYSIRKNKYATGKSNEFHFKKGIL</sequence>
<dbReference type="Proteomes" id="UP000730862">
    <property type="component" value="Unassembled WGS sequence"/>
</dbReference>
<comment type="caution">
    <text evidence="2">The sequence shown here is derived from an EMBL/GenBank/DDBJ whole genome shotgun (WGS) entry which is preliminary data.</text>
</comment>
<dbReference type="EMBL" id="JAHAIK010000001">
    <property type="protein sequence ID" value="MBS5964079.1"/>
    <property type="molecule type" value="Genomic_DNA"/>
</dbReference>
<reference evidence="2" key="1">
    <citation type="submission" date="2021-02" db="EMBL/GenBank/DDBJ databases">
        <title>Infant gut strain persistence is associated with maternal origin, phylogeny, and functional potential including surface adhesion and iron acquisition.</title>
        <authorList>
            <person name="Lou Y.C."/>
        </authorList>
    </citation>
    <scope>NUCLEOTIDE SEQUENCE</scope>
    <source>
        <strain evidence="2">L3_058_000G1_dasL3_058_000G1_concoct_72</strain>
    </source>
</reference>
<dbReference type="InterPro" id="IPR001539">
    <property type="entry name" value="Peptidase_U32"/>
</dbReference>
<proteinExistence type="predicted"/>
<accession>A0A943LFU2</accession>
<dbReference type="PANTHER" id="PTHR30217">
    <property type="entry name" value="PEPTIDASE U32 FAMILY"/>
    <property type="match status" value="1"/>
</dbReference>
<dbReference type="Pfam" id="PF01136">
    <property type="entry name" value="Peptidase_U32"/>
    <property type="match status" value="2"/>
</dbReference>
<evidence type="ECO:0000313" key="3">
    <source>
        <dbReference type="Proteomes" id="UP000730862"/>
    </source>
</evidence>
<evidence type="ECO:0000313" key="2">
    <source>
        <dbReference type="EMBL" id="MBS5964079.1"/>
    </source>
</evidence>
<dbReference type="AlphaFoldDB" id="A0A943LFU2"/>
<name>A0A943LFU2_FINMA</name>
<gene>
    <name evidence="2" type="ORF">KIA07_00220</name>
</gene>
<evidence type="ECO:0000259" key="1">
    <source>
        <dbReference type="Pfam" id="PF12392"/>
    </source>
</evidence>
<dbReference type="PROSITE" id="PS01276">
    <property type="entry name" value="PEPTIDASE_U32"/>
    <property type="match status" value="1"/>
</dbReference>
<protein>
    <submittedName>
        <fullName evidence="2">U32 family peptidase</fullName>
    </submittedName>
</protein>
<dbReference type="PANTHER" id="PTHR30217:SF10">
    <property type="entry name" value="23S RRNA 5-HYDROXYCYTIDINE C2501 SYNTHASE"/>
    <property type="match status" value="1"/>
</dbReference>
<dbReference type="InterPro" id="IPR020988">
    <property type="entry name" value="Pept_U32_collagenase"/>
</dbReference>